<keyword evidence="4" id="KW-1185">Reference proteome</keyword>
<dbReference type="EMBL" id="WIGN01000025">
    <property type="protein sequence ID" value="KAF6816820.1"/>
    <property type="molecule type" value="Genomic_DNA"/>
</dbReference>
<feature type="domain" description="DUF7918" evidence="2">
    <location>
        <begin position="13"/>
        <end position="234"/>
    </location>
</feature>
<sequence length="325" mass="37769">MAITESLPFINVTVRPQTSFSAAKEYPDPNDYVLAGRYVDDFERTARNYIESQHHVEYTVHINIEKVPSIDEWIYENRGIEFVLLIDGQFMGKRFCHLGDFRDDMWHFGFSGKRYPNEDRTSVTTRNFRFETITTVDDNVTDREIARVRNLGNIEVKAYIARQSGQENLKYGEALKGHTISHGTSFSVPSERTIPNQDRPKKFPKILTGGLLATYHFKYRSREVLKSEQIIPRTPSPEPRLQQRAVHFTQSALPRFEDLDNYEVERLARDRVRQINDQERQGGSVKKRGYDDFHDFAEDGSPADRLYKVVKLRNGYDAIDLTGHN</sequence>
<feature type="region of interest" description="Disordered" evidence="1">
    <location>
        <begin position="276"/>
        <end position="296"/>
    </location>
</feature>
<evidence type="ECO:0000256" key="1">
    <source>
        <dbReference type="SAM" id="MobiDB-lite"/>
    </source>
</evidence>
<comment type="caution">
    <text evidence="3">The sequence shown here is derived from an EMBL/GenBank/DDBJ whole genome shotgun (WGS) entry which is preliminary data.</text>
</comment>
<accession>A0A8H6JPK0</accession>
<organism evidence="3 4">
    <name type="scientific">Colletotrichum sojae</name>
    <dbReference type="NCBI Taxonomy" id="2175907"/>
    <lineage>
        <taxon>Eukaryota</taxon>
        <taxon>Fungi</taxon>
        <taxon>Dikarya</taxon>
        <taxon>Ascomycota</taxon>
        <taxon>Pezizomycotina</taxon>
        <taxon>Sordariomycetes</taxon>
        <taxon>Hypocreomycetidae</taxon>
        <taxon>Glomerellales</taxon>
        <taxon>Glomerellaceae</taxon>
        <taxon>Colletotrichum</taxon>
        <taxon>Colletotrichum orchidearum species complex</taxon>
    </lineage>
</organism>
<evidence type="ECO:0000259" key="2">
    <source>
        <dbReference type="Pfam" id="PF25534"/>
    </source>
</evidence>
<dbReference type="Proteomes" id="UP000652219">
    <property type="component" value="Unassembled WGS sequence"/>
</dbReference>
<dbReference type="Pfam" id="PF25534">
    <property type="entry name" value="DUF7918"/>
    <property type="match status" value="1"/>
</dbReference>
<dbReference type="PANTHER" id="PTHR36223">
    <property type="entry name" value="BETA-LACTAMASE-TYPE TRANSPEPTIDASE FOLD DOMAIN CONTAINING PROTEIN"/>
    <property type="match status" value="1"/>
</dbReference>
<gene>
    <name evidence="3" type="ORF">CSOJ01_02751</name>
</gene>
<dbReference type="InterPro" id="IPR057678">
    <property type="entry name" value="DUF7918"/>
</dbReference>
<reference evidence="3 4" key="1">
    <citation type="journal article" date="2020" name="Phytopathology">
        <title>Genome Sequence Resources of Colletotrichum truncatum, C. plurivorum, C. musicola, and C. sojae: Four Species Pathogenic to Soybean (Glycine max).</title>
        <authorList>
            <person name="Rogerio F."/>
            <person name="Boufleur T.R."/>
            <person name="Ciampi-Guillardi M."/>
            <person name="Sukno S.A."/>
            <person name="Thon M.R."/>
            <person name="Massola Junior N.S."/>
            <person name="Baroncelli R."/>
        </authorList>
    </citation>
    <scope>NUCLEOTIDE SEQUENCE [LARGE SCALE GENOMIC DNA]</scope>
    <source>
        <strain evidence="3 4">LFN0009</strain>
    </source>
</reference>
<protein>
    <recommendedName>
        <fullName evidence="2">DUF7918 domain-containing protein</fullName>
    </recommendedName>
</protein>
<proteinExistence type="predicted"/>
<dbReference type="PANTHER" id="PTHR36223:SF1">
    <property type="entry name" value="TRANSCRIPTION ELONGATION FACTOR EAF N-TERMINAL DOMAIN-CONTAINING PROTEIN"/>
    <property type="match status" value="1"/>
</dbReference>
<dbReference type="AlphaFoldDB" id="A0A8H6JPK0"/>
<evidence type="ECO:0000313" key="4">
    <source>
        <dbReference type="Proteomes" id="UP000652219"/>
    </source>
</evidence>
<name>A0A8H6JPK0_9PEZI</name>
<evidence type="ECO:0000313" key="3">
    <source>
        <dbReference type="EMBL" id="KAF6816820.1"/>
    </source>
</evidence>